<keyword evidence="1" id="KW-1133">Transmembrane helix</keyword>
<feature type="transmembrane region" description="Helical" evidence="1">
    <location>
        <begin position="167"/>
        <end position="187"/>
    </location>
</feature>
<dbReference type="STRING" id="176090.SSIN_0895"/>
<feature type="transmembrane region" description="Helical" evidence="1">
    <location>
        <begin position="58"/>
        <end position="77"/>
    </location>
</feature>
<dbReference type="AlphaFoldDB" id="A0A0A0DK57"/>
<dbReference type="PATRIC" id="fig|176090.4.peg.886"/>
<reference evidence="2 3" key="1">
    <citation type="submission" date="2014-06" db="EMBL/GenBank/DDBJ databases">
        <authorList>
            <person name="Teng J.L."/>
            <person name="Huang Y."/>
            <person name="Tse H."/>
            <person name="Lau S.K."/>
            <person name="Woo P.C."/>
        </authorList>
    </citation>
    <scope>NUCLEOTIDE SEQUENCE [LARGE SCALE GENOMIC DNA]</scope>
    <source>
        <strain evidence="2 3">HKU4</strain>
    </source>
</reference>
<dbReference type="eggNOG" id="COG0575">
    <property type="taxonomic scope" value="Bacteria"/>
</dbReference>
<gene>
    <name evidence="2" type="ORF">SSIN_0895</name>
</gene>
<dbReference type="Pfam" id="PF01864">
    <property type="entry name" value="CarS-like"/>
    <property type="match status" value="1"/>
</dbReference>
<proteinExistence type="predicted"/>
<comment type="caution">
    <text evidence="2">The sequence shown here is derived from an EMBL/GenBank/DDBJ whole genome shotgun (WGS) entry which is preliminary data.</text>
</comment>
<feature type="transmembrane region" description="Helical" evidence="1">
    <location>
        <begin position="141"/>
        <end position="161"/>
    </location>
</feature>
<feature type="transmembrane region" description="Helical" evidence="1">
    <location>
        <begin position="6"/>
        <end position="25"/>
    </location>
</feature>
<organism evidence="2 3">
    <name type="scientific">Streptococcus sinensis</name>
    <dbReference type="NCBI Taxonomy" id="176090"/>
    <lineage>
        <taxon>Bacteria</taxon>
        <taxon>Bacillati</taxon>
        <taxon>Bacillota</taxon>
        <taxon>Bacilli</taxon>
        <taxon>Lactobacillales</taxon>
        <taxon>Streptococcaceae</taxon>
        <taxon>Streptococcus</taxon>
    </lineage>
</organism>
<protein>
    <submittedName>
        <fullName evidence="2">CDP-diglyceride synthetase</fullName>
    </submittedName>
</protein>
<evidence type="ECO:0000256" key="1">
    <source>
        <dbReference type="SAM" id="Phobius"/>
    </source>
</evidence>
<dbReference type="EMBL" id="JPEN01000057">
    <property type="protein sequence ID" value="KGM37332.1"/>
    <property type="molecule type" value="Genomic_DNA"/>
</dbReference>
<evidence type="ECO:0000313" key="3">
    <source>
        <dbReference type="Proteomes" id="UP000030019"/>
    </source>
</evidence>
<keyword evidence="3" id="KW-1185">Reference proteome</keyword>
<dbReference type="Proteomes" id="UP000030019">
    <property type="component" value="Unassembled WGS sequence"/>
</dbReference>
<name>A0A0A0DK57_9STRE</name>
<keyword evidence="1" id="KW-0472">Membrane</keyword>
<dbReference type="PANTHER" id="PTHR39650">
    <property type="entry name" value="CDP-ARCHAEOL SYNTHASE"/>
    <property type="match status" value="1"/>
</dbReference>
<dbReference type="PANTHER" id="PTHR39650:SF1">
    <property type="entry name" value="CDP-ARCHAEOL SYNTHASE"/>
    <property type="match status" value="1"/>
</dbReference>
<sequence length="196" mass="22359">MRTVLALYITLMPVILAGVLNMIFCKSSLLQSAYRPMDGGLVLKDGKRLFGANKTWKGFIGMIVWGSLAQVLWGVLLKSTPTLEKLHLVYAFYENTLLFNLVLGALLGLAYVLFELPNSFIKRRLEIREGKTAENGWKWPFIWLDQIDSLIGCILLLLFYIPLSWQQMLGILILGAVTHLGVNRLLYWAKLRKNRM</sequence>
<dbReference type="RefSeq" id="WP_037616224.1">
    <property type="nucleotide sequence ID" value="NZ_JPEN01000057.1"/>
</dbReference>
<accession>A0A0A0DK57</accession>
<feature type="transmembrane region" description="Helical" evidence="1">
    <location>
        <begin position="97"/>
        <end position="120"/>
    </location>
</feature>
<dbReference type="InterPro" id="IPR032690">
    <property type="entry name" value="CarS"/>
</dbReference>
<keyword evidence="1" id="KW-0812">Transmembrane</keyword>
<evidence type="ECO:0000313" key="2">
    <source>
        <dbReference type="EMBL" id="KGM37332.1"/>
    </source>
</evidence>